<protein>
    <recommendedName>
        <fullName evidence="10">Vacuolar ATPase assembly integral membrane protein VMA21</fullName>
    </recommendedName>
</protein>
<dbReference type="EMBL" id="JANBOH010000180">
    <property type="protein sequence ID" value="KAJ1644254.1"/>
    <property type="molecule type" value="Genomic_DNA"/>
</dbReference>
<keyword evidence="3 7" id="KW-1133">Transmembrane helix</keyword>
<dbReference type="GO" id="GO:0070072">
    <property type="term" value="P:vacuolar proton-transporting V-type ATPase complex assembly"/>
    <property type="evidence" value="ECO:0007669"/>
    <property type="project" value="InterPro"/>
</dbReference>
<proteinExistence type="predicted"/>
<dbReference type="PANTHER" id="PTHR31792">
    <property type="entry name" value="VACUOLAR ATPASE ASSEMBLY INTEGRAL MEMBRANE PROTEIN VMA21"/>
    <property type="match status" value="1"/>
</dbReference>
<evidence type="ECO:0000256" key="2">
    <source>
        <dbReference type="ARBA" id="ARBA00022824"/>
    </source>
</evidence>
<keyword evidence="9" id="KW-1185">Reference proteome</keyword>
<evidence type="ECO:0000256" key="4">
    <source>
        <dbReference type="ARBA" id="ARBA00023136"/>
    </source>
</evidence>
<keyword evidence="2" id="KW-0256">Endoplasmic reticulum</keyword>
<accession>A0A9W7XJW5</accession>
<evidence type="ECO:0008006" key="10">
    <source>
        <dbReference type="Google" id="ProtNLM"/>
    </source>
</evidence>
<feature type="transmembrane region" description="Helical" evidence="7">
    <location>
        <begin position="118"/>
        <end position="137"/>
    </location>
</feature>
<evidence type="ECO:0000256" key="5">
    <source>
        <dbReference type="ARBA" id="ARBA00023329"/>
    </source>
</evidence>
<gene>
    <name evidence="8" type="ORF">LPJ64_004057</name>
</gene>
<dbReference type="Pfam" id="PF09446">
    <property type="entry name" value="VMA21"/>
    <property type="match status" value="1"/>
</dbReference>
<dbReference type="PANTHER" id="PTHR31792:SF3">
    <property type="entry name" value="VACUOLAR ATPASE ASSEMBLY INTEGRAL MEMBRANE PROTEIN VMA21"/>
    <property type="match status" value="1"/>
</dbReference>
<keyword evidence="5" id="KW-0968">Cytoplasmic vesicle</keyword>
<comment type="caution">
    <text evidence="8">The sequence shown here is derived from an EMBL/GenBank/DDBJ whole genome shotgun (WGS) entry which is preliminary data.</text>
</comment>
<evidence type="ECO:0000256" key="3">
    <source>
        <dbReference type="ARBA" id="ARBA00022989"/>
    </source>
</evidence>
<dbReference type="GO" id="GO:0005789">
    <property type="term" value="C:endoplasmic reticulum membrane"/>
    <property type="evidence" value="ECO:0007669"/>
    <property type="project" value="TreeGrafter"/>
</dbReference>
<name>A0A9W7XJW5_9FUNG</name>
<evidence type="ECO:0000313" key="9">
    <source>
        <dbReference type="Proteomes" id="UP001145021"/>
    </source>
</evidence>
<dbReference type="GO" id="GO:0031410">
    <property type="term" value="C:cytoplasmic vesicle"/>
    <property type="evidence" value="ECO:0007669"/>
    <property type="project" value="UniProtKB-KW"/>
</dbReference>
<feature type="region of interest" description="Disordered" evidence="6">
    <location>
        <begin position="1"/>
        <end position="77"/>
    </location>
</feature>
<keyword evidence="4 7" id="KW-0472">Membrane</keyword>
<evidence type="ECO:0000256" key="6">
    <source>
        <dbReference type="SAM" id="MobiDB-lite"/>
    </source>
</evidence>
<feature type="transmembrane region" description="Helical" evidence="7">
    <location>
        <begin position="87"/>
        <end position="106"/>
    </location>
</feature>
<sequence>MPNTRKNKTHNKGPSPSTVSPAKAADTTASFSSIRHRLQKAPAGPKTRKDDNGSDLSNSEGESEQETADQREDSAMPNVPSDVVRKLVSFSLLLLVAPILSYFVSLKYIFVGATASSAIVAVIAANLVLAAFVYSAWNEELDPKPDQPQK</sequence>
<organism evidence="8 9">
    <name type="scientific">Coemansia asiatica</name>
    <dbReference type="NCBI Taxonomy" id="1052880"/>
    <lineage>
        <taxon>Eukaryota</taxon>
        <taxon>Fungi</taxon>
        <taxon>Fungi incertae sedis</taxon>
        <taxon>Zoopagomycota</taxon>
        <taxon>Kickxellomycotina</taxon>
        <taxon>Kickxellomycetes</taxon>
        <taxon>Kickxellales</taxon>
        <taxon>Kickxellaceae</taxon>
        <taxon>Coemansia</taxon>
    </lineage>
</organism>
<evidence type="ECO:0000256" key="7">
    <source>
        <dbReference type="SAM" id="Phobius"/>
    </source>
</evidence>
<reference evidence="8" key="1">
    <citation type="submission" date="2022-07" db="EMBL/GenBank/DDBJ databases">
        <title>Phylogenomic reconstructions and comparative analyses of Kickxellomycotina fungi.</title>
        <authorList>
            <person name="Reynolds N.K."/>
            <person name="Stajich J.E."/>
            <person name="Barry K."/>
            <person name="Grigoriev I.V."/>
            <person name="Crous P."/>
            <person name="Smith M.E."/>
        </authorList>
    </citation>
    <scope>NUCLEOTIDE SEQUENCE</scope>
    <source>
        <strain evidence="8">NBRC 105413</strain>
    </source>
</reference>
<keyword evidence="1 7" id="KW-0812">Transmembrane</keyword>
<feature type="compositionally biased region" description="Basic residues" evidence="6">
    <location>
        <begin position="1"/>
        <end position="11"/>
    </location>
</feature>
<dbReference type="InterPro" id="IPR019013">
    <property type="entry name" value="Vma21"/>
</dbReference>
<dbReference type="Proteomes" id="UP001145021">
    <property type="component" value="Unassembled WGS sequence"/>
</dbReference>
<evidence type="ECO:0000256" key="1">
    <source>
        <dbReference type="ARBA" id="ARBA00022692"/>
    </source>
</evidence>
<dbReference type="AlphaFoldDB" id="A0A9W7XJW5"/>
<evidence type="ECO:0000313" key="8">
    <source>
        <dbReference type="EMBL" id="KAJ1644254.1"/>
    </source>
</evidence>